<reference evidence="3" key="1">
    <citation type="journal article" date="2019" name="Int. J. Syst. Evol. Microbiol.">
        <title>The Global Catalogue of Microorganisms (GCM) 10K type strain sequencing project: providing services to taxonomists for standard genome sequencing and annotation.</title>
        <authorList>
            <consortium name="The Broad Institute Genomics Platform"/>
            <consortium name="The Broad Institute Genome Sequencing Center for Infectious Disease"/>
            <person name="Wu L."/>
            <person name="Ma J."/>
        </authorList>
    </citation>
    <scope>NUCLEOTIDE SEQUENCE [LARGE SCALE GENOMIC DNA]</scope>
    <source>
        <strain evidence="3">CCM 8911</strain>
    </source>
</reference>
<dbReference type="RefSeq" id="WP_125586831.1">
    <property type="nucleotide sequence ID" value="NZ_JBHTMO010000014.1"/>
</dbReference>
<protein>
    <submittedName>
        <fullName evidence="2">Uncharacterized protein</fullName>
    </submittedName>
</protein>
<comment type="caution">
    <text evidence="2">The sequence shown here is derived from an EMBL/GenBank/DDBJ whole genome shotgun (WGS) entry which is preliminary data.</text>
</comment>
<keyword evidence="1" id="KW-1133">Transmembrane helix</keyword>
<evidence type="ECO:0000313" key="3">
    <source>
        <dbReference type="Proteomes" id="UP001597249"/>
    </source>
</evidence>
<evidence type="ECO:0000256" key="1">
    <source>
        <dbReference type="SAM" id="Phobius"/>
    </source>
</evidence>
<name>A0ABW4B7L1_9LACO</name>
<accession>A0ABW4B7L1</accession>
<dbReference type="Proteomes" id="UP001597249">
    <property type="component" value="Unassembled WGS sequence"/>
</dbReference>
<sequence length="72" mass="7558">MTDRISLLGVGLALAGLLFSLVPGIGWLLYAGGLVFSVWGLFTPQRQLAWWGVGVSALSAAVRILLATFVIG</sequence>
<keyword evidence="3" id="KW-1185">Reference proteome</keyword>
<keyword evidence="1" id="KW-0472">Membrane</keyword>
<gene>
    <name evidence="2" type="ORF">ACFQ3L_05425</name>
</gene>
<feature type="transmembrane region" description="Helical" evidence="1">
    <location>
        <begin position="48"/>
        <end position="71"/>
    </location>
</feature>
<dbReference type="EMBL" id="JBHTMO010000014">
    <property type="protein sequence ID" value="MFD1393032.1"/>
    <property type="molecule type" value="Genomic_DNA"/>
</dbReference>
<proteinExistence type="predicted"/>
<organism evidence="2 3">
    <name type="scientific">Lacticaseibacillus jixianensis</name>
    <dbReference type="NCBI Taxonomy" id="2486012"/>
    <lineage>
        <taxon>Bacteria</taxon>
        <taxon>Bacillati</taxon>
        <taxon>Bacillota</taxon>
        <taxon>Bacilli</taxon>
        <taxon>Lactobacillales</taxon>
        <taxon>Lactobacillaceae</taxon>
        <taxon>Lacticaseibacillus</taxon>
    </lineage>
</organism>
<feature type="transmembrane region" description="Helical" evidence="1">
    <location>
        <begin position="12"/>
        <end position="42"/>
    </location>
</feature>
<keyword evidence="1" id="KW-0812">Transmembrane</keyword>
<evidence type="ECO:0000313" key="2">
    <source>
        <dbReference type="EMBL" id="MFD1393032.1"/>
    </source>
</evidence>